<dbReference type="InterPro" id="IPR036890">
    <property type="entry name" value="HATPase_C_sf"/>
</dbReference>
<keyword evidence="4" id="KW-0812">Transmembrane</keyword>
<dbReference type="PRINTS" id="PR00344">
    <property type="entry name" value="BCTRLSENSOR"/>
</dbReference>
<feature type="transmembrane region" description="Helical" evidence="4">
    <location>
        <begin position="62"/>
        <end position="83"/>
    </location>
</feature>
<dbReference type="SUPFAM" id="SSF55874">
    <property type="entry name" value="ATPase domain of HSP90 chaperone/DNA topoisomerase II/histidine kinase"/>
    <property type="match status" value="1"/>
</dbReference>
<dbReference type="CDD" id="cd00082">
    <property type="entry name" value="HisKA"/>
    <property type="match status" value="1"/>
</dbReference>
<evidence type="ECO:0000256" key="3">
    <source>
        <dbReference type="ARBA" id="ARBA00022553"/>
    </source>
</evidence>
<evidence type="ECO:0000313" key="6">
    <source>
        <dbReference type="EMBL" id="NCI51283.1"/>
    </source>
</evidence>
<feature type="transmembrane region" description="Helical" evidence="4">
    <location>
        <begin position="143"/>
        <end position="162"/>
    </location>
</feature>
<evidence type="ECO:0000256" key="2">
    <source>
        <dbReference type="ARBA" id="ARBA00012438"/>
    </source>
</evidence>
<dbReference type="Pfam" id="PF00512">
    <property type="entry name" value="HisKA"/>
    <property type="match status" value="1"/>
</dbReference>
<evidence type="ECO:0000259" key="5">
    <source>
        <dbReference type="PROSITE" id="PS50109"/>
    </source>
</evidence>
<dbReference type="Gene3D" id="1.10.287.130">
    <property type="match status" value="1"/>
</dbReference>
<dbReference type="SMART" id="SM00387">
    <property type="entry name" value="HATPase_c"/>
    <property type="match status" value="1"/>
</dbReference>
<proteinExistence type="predicted"/>
<dbReference type="InterPro" id="IPR003661">
    <property type="entry name" value="HisK_dim/P_dom"/>
</dbReference>
<dbReference type="EC" id="2.7.13.3" evidence="2"/>
<keyword evidence="3" id="KW-0597">Phosphoprotein</keyword>
<keyword evidence="7" id="KW-1185">Reference proteome</keyword>
<protein>
    <recommendedName>
        <fullName evidence="2">histidine kinase</fullName>
        <ecNumber evidence="2">2.7.13.3</ecNumber>
    </recommendedName>
</protein>
<dbReference type="EMBL" id="JAACJS010000015">
    <property type="protein sequence ID" value="NCI51283.1"/>
    <property type="molecule type" value="Genomic_DNA"/>
</dbReference>
<dbReference type="Pfam" id="PF02518">
    <property type="entry name" value="HATPase_c"/>
    <property type="match status" value="1"/>
</dbReference>
<accession>A0ABW9ZZ11</accession>
<sequence>MPFSDVQKTVMFNMALIIGLPFIIAGIPINFSNGRYELAVFNCVLLFLYSIGLYINAIQKKLWMRTLVFLLSSWMFILGPLYFRNGTEYILLITLMSAVILLDNKLLFVLFSLTIIGFVTYIRVRDINLLGFKSYAEANPYINIFYSQFLYVLFLYSFKYLYDKYQNQLTLAYQNLKRSKEAKDKILRIVAHDLRSPIGGIHSLASIVLDGKDKLSDENEQYVKMIRQTSAQSLNLINELLKNDVDASGELNRAPANLNLLIENVVRLLRPIAKGKEQTLVAELPPAPLEGFFDAEKITRVIQNLVSNAIKFTPGGGRIVIAAALKNEGLQITVTDNGIGIPVGLQPHLFNMFSKAQRKGTAGESSFGIGLSVCKKIIQDHGGSIAVSGEENAGTVFTVQLPAG</sequence>
<gene>
    <name evidence="6" type="ORF">GWC95_15220</name>
</gene>
<dbReference type="PANTHER" id="PTHR43547:SF2">
    <property type="entry name" value="HYBRID SIGNAL TRANSDUCTION HISTIDINE KINASE C"/>
    <property type="match status" value="1"/>
</dbReference>
<keyword evidence="6" id="KW-0808">Transferase</keyword>
<dbReference type="CDD" id="cd00075">
    <property type="entry name" value="HATPase"/>
    <property type="match status" value="1"/>
</dbReference>
<feature type="transmembrane region" description="Helical" evidence="4">
    <location>
        <begin position="89"/>
        <end position="122"/>
    </location>
</feature>
<dbReference type="Gene3D" id="3.30.565.10">
    <property type="entry name" value="Histidine kinase-like ATPase, C-terminal domain"/>
    <property type="match status" value="1"/>
</dbReference>
<dbReference type="SUPFAM" id="SSF47384">
    <property type="entry name" value="Homodimeric domain of signal transducing histidine kinase"/>
    <property type="match status" value="1"/>
</dbReference>
<dbReference type="GO" id="GO:0016301">
    <property type="term" value="F:kinase activity"/>
    <property type="evidence" value="ECO:0007669"/>
    <property type="project" value="UniProtKB-KW"/>
</dbReference>
<dbReference type="PROSITE" id="PS50109">
    <property type="entry name" value="HIS_KIN"/>
    <property type="match status" value="1"/>
</dbReference>
<keyword evidence="4" id="KW-0472">Membrane</keyword>
<feature type="transmembrane region" description="Helical" evidence="4">
    <location>
        <begin position="12"/>
        <end position="32"/>
    </location>
</feature>
<keyword evidence="4" id="KW-1133">Transmembrane helix</keyword>
<dbReference type="SMART" id="SM00388">
    <property type="entry name" value="HisKA"/>
    <property type="match status" value="1"/>
</dbReference>
<dbReference type="InterPro" id="IPR004358">
    <property type="entry name" value="Sig_transdc_His_kin-like_C"/>
</dbReference>
<dbReference type="PANTHER" id="PTHR43547">
    <property type="entry name" value="TWO-COMPONENT HISTIDINE KINASE"/>
    <property type="match status" value="1"/>
</dbReference>
<dbReference type="InterPro" id="IPR003594">
    <property type="entry name" value="HATPase_dom"/>
</dbReference>
<dbReference type="InterPro" id="IPR036097">
    <property type="entry name" value="HisK_dim/P_sf"/>
</dbReference>
<comment type="catalytic activity">
    <reaction evidence="1">
        <text>ATP + protein L-histidine = ADP + protein N-phospho-L-histidine.</text>
        <dbReference type="EC" id="2.7.13.3"/>
    </reaction>
</comment>
<comment type="caution">
    <text evidence="6">The sequence shown here is derived from an EMBL/GenBank/DDBJ whole genome shotgun (WGS) entry which is preliminary data.</text>
</comment>
<dbReference type="Proteomes" id="UP000753802">
    <property type="component" value="Unassembled WGS sequence"/>
</dbReference>
<name>A0ABW9ZZ11_9BACT</name>
<feature type="transmembrane region" description="Helical" evidence="4">
    <location>
        <begin position="38"/>
        <end position="55"/>
    </location>
</feature>
<reference evidence="6 7" key="1">
    <citation type="submission" date="2020-01" db="EMBL/GenBank/DDBJ databases">
        <title>Genome analysis.</title>
        <authorList>
            <person name="Wu S."/>
            <person name="Wang G."/>
        </authorList>
    </citation>
    <scope>NUCLEOTIDE SEQUENCE [LARGE SCALE GENOMIC DNA]</scope>
    <source>
        <strain evidence="6 7">SYL130</strain>
    </source>
</reference>
<evidence type="ECO:0000313" key="7">
    <source>
        <dbReference type="Proteomes" id="UP000753802"/>
    </source>
</evidence>
<feature type="domain" description="Histidine kinase" evidence="5">
    <location>
        <begin position="189"/>
        <end position="404"/>
    </location>
</feature>
<keyword evidence="6" id="KW-0418">Kinase</keyword>
<evidence type="ECO:0000256" key="1">
    <source>
        <dbReference type="ARBA" id="ARBA00000085"/>
    </source>
</evidence>
<evidence type="ECO:0000256" key="4">
    <source>
        <dbReference type="SAM" id="Phobius"/>
    </source>
</evidence>
<dbReference type="InterPro" id="IPR005467">
    <property type="entry name" value="His_kinase_dom"/>
</dbReference>
<organism evidence="6 7">
    <name type="scientific">Sediminibacterium roseum</name>
    <dbReference type="NCBI Taxonomy" id="1978412"/>
    <lineage>
        <taxon>Bacteria</taxon>
        <taxon>Pseudomonadati</taxon>
        <taxon>Bacteroidota</taxon>
        <taxon>Chitinophagia</taxon>
        <taxon>Chitinophagales</taxon>
        <taxon>Chitinophagaceae</taxon>
        <taxon>Sediminibacterium</taxon>
    </lineage>
</organism>